<accession>A0A4Y5YLI0</accession>
<dbReference type="AlphaFoldDB" id="A0A4Y5YLI0"/>
<dbReference type="PANTHER" id="PTHR34983:SF2">
    <property type="entry name" value="ENDO-BETA-1,4-GALACTANASE"/>
    <property type="match status" value="1"/>
</dbReference>
<dbReference type="InterPro" id="IPR014756">
    <property type="entry name" value="Ig_E-set"/>
</dbReference>
<dbReference type="Gene3D" id="3.20.20.80">
    <property type="entry name" value="Glycosidases"/>
    <property type="match status" value="1"/>
</dbReference>
<dbReference type="Pfam" id="PF07745">
    <property type="entry name" value="Glyco_hydro_53"/>
    <property type="match status" value="1"/>
</dbReference>
<dbReference type="RefSeq" id="WP_140035886.1">
    <property type="nucleotide sequence ID" value="NZ_CP041040.1"/>
</dbReference>
<dbReference type="Gene3D" id="2.60.120.260">
    <property type="entry name" value="Galactose-binding domain-like"/>
    <property type="match status" value="1"/>
</dbReference>
<gene>
    <name evidence="6" type="ORF">FIV50_01540</name>
</gene>
<dbReference type="GO" id="GO:0015926">
    <property type="term" value="F:glucosidase activity"/>
    <property type="evidence" value="ECO:0007669"/>
    <property type="project" value="InterPro"/>
</dbReference>
<dbReference type="InterPro" id="IPR011081">
    <property type="entry name" value="Big_4"/>
</dbReference>
<keyword evidence="2 4" id="KW-0378">Hydrolase</keyword>
<proteinExistence type="inferred from homology"/>
<dbReference type="GO" id="GO:0045490">
    <property type="term" value="P:pectin catabolic process"/>
    <property type="evidence" value="ECO:0007669"/>
    <property type="project" value="TreeGrafter"/>
</dbReference>
<dbReference type="InterPro" id="IPR017853">
    <property type="entry name" value="GH"/>
</dbReference>
<dbReference type="OrthoDB" id="3981930at2"/>
<comment type="similarity">
    <text evidence="1 4">Belongs to the glycosyl hydrolase 53 family.</text>
</comment>
<dbReference type="Proteomes" id="UP000316125">
    <property type="component" value="Chromosome"/>
</dbReference>
<evidence type="ECO:0000256" key="3">
    <source>
        <dbReference type="ARBA" id="ARBA00023295"/>
    </source>
</evidence>
<keyword evidence="3 4" id="KW-0326">Glycosidase</keyword>
<feature type="domain" description="Bacterial Ig-like" evidence="5">
    <location>
        <begin position="445"/>
        <end position="498"/>
    </location>
</feature>
<dbReference type="GO" id="GO:0031218">
    <property type="term" value="F:arabinogalactan endo-1,4-beta-galactosidase activity"/>
    <property type="evidence" value="ECO:0007669"/>
    <property type="project" value="UniProtKB-EC"/>
</dbReference>
<evidence type="ECO:0000256" key="4">
    <source>
        <dbReference type="RuleBase" id="RU361192"/>
    </source>
</evidence>
<dbReference type="InterPro" id="IPR013783">
    <property type="entry name" value="Ig-like_fold"/>
</dbReference>
<evidence type="ECO:0000259" key="5">
    <source>
        <dbReference type="Pfam" id="PF07532"/>
    </source>
</evidence>
<organism evidence="6 7">
    <name type="scientific">Microbacterium foliorum</name>
    <dbReference type="NCBI Taxonomy" id="104336"/>
    <lineage>
        <taxon>Bacteria</taxon>
        <taxon>Bacillati</taxon>
        <taxon>Actinomycetota</taxon>
        <taxon>Actinomycetes</taxon>
        <taxon>Micrococcales</taxon>
        <taxon>Microbacteriaceae</taxon>
        <taxon>Microbacterium</taxon>
    </lineage>
</organism>
<feature type="signal peptide" evidence="4">
    <location>
        <begin position="1"/>
        <end position="30"/>
    </location>
</feature>
<name>A0A4Y5YLI0_9MICO</name>
<dbReference type="PANTHER" id="PTHR34983">
    <property type="entry name" value="ARABINOGALACTAN ENDO-BETA-1,4-GALACTANASE A"/>
    <property type="match status" value="1"/>
</dbReference>
<evidence type="ECO:0000313" key="7">
    <source>
        <dbReference type="Proteomes" id="UP000316125"/>
    </source>
</evidence>
<dbReference type="Gene3D" id="2.60.40.10">
    <property type="entry name" value="Immunoglobulins"/>
    <property type="match status" value="2"/>
</dbReference>
<evidence type="ECO:0000256" key="1">
    <source>
        <dbReference type="ARBA" id="ARBA00010687"/>
    </source>
</evidence>
<dbReference type="SUPFAM" id="SSF81296">
    <property type="entry name" value="E set domains"/>
    <property type="match status" value="2"/>
</dbReference>
<dbReference type="EMBL" id="CP041040">
    <property type="protein sequence ID" value="QDE33594.1"/>
    <property type="molecule type" value="Genomic_DNA"/>
</dbReference>
<dbReference type="Pfam" id="PF07532">
    <property type="entry name" value="Big_4"/>
    <property type="match status" value="1"/>
</dbReference>
<evidence type="ECO:0000256" key="2">
    <source>
        <dbReference type="ARBA" id="ARBA00022801"/>
    </source>
</evidence>
<evidence type="ECO:0000313" key="6">
    <source>
        <dbReference type="EMBL" id="QDE33594.1"/>
    </source>
</evidence>
<dbReference type="EC" id="3.2.1.89" evidence="4"/>
<dbReference type="InterPro" id="IPR011683">
    <property type="entry name" value="Glyco_hydro_53"/>
</dbReference>
<sequence length="922" mass="95963">MHRRTRSLLSTALATVTAVALIGVALPASAASSAASVPAAVASAEPVDASITVPRVENLPADFIGGVDVSSVLSLEESGVVFRDAAGTPGDLFEILADAGVTDVRVRVWNDPFDANGNGYGGGDVDVDRAIEISQRATDAGLGVLVDFHYSDFWADPAKQQVPKAWEGLTADQVAAEVGTFTRDAVRRLVDAGVDLRMVQVGNETNGGVAGVRGWDDMAKVFSAGSAAVRAEAPDTLVAVHFTNPERAGFYADVAAQLDRRDVDYDVFASSYYPFWHGTPENLTSVLSHIAETYGKKVMVAETSWAFTLDDGDGHGNVIDLPAEATQYPVSVQGQADAVHAVVQAVADVGEAGIGVYYWEPAWLPVGPPSQLEQNKVLWERDGSGWASSFAGEYEPHDAGQWFGGSAWENQALFGFDGTASDALNIFSYVRTGAQAPRAVESVQPVALQLVEGDAVDLPDEVSVLYNDGSSEQQAVTWSDAAQYIEGIGEYAISGVTDAGLAASATVTVAARNFLRNPGFEDADTSMWSVNGSGLTLRAWDDPRSGTHSAHFYSASAYSFELSQTVTGLPAGSYVARASLQGDGEGADGRASLSLSAPSTAGAAAAFGFDGWRVWSTPTTDALQVGAEGTAVVRVSAALPAGAWGTIDDLELVREPVPGADTSQLRERRDAAAALDLAAYVEASTDAVPGAIARADIVLAATSPSASAVAGALDALDAAVDALVLKDSATAAPARGVLSHDNGHDTGLLDGDFTLTMNLWWGSNATKLRVFENGTLIETVPLTFGGSAAQTAQVAVTGKGNGSYVYTGELVNSRGVTAVKPVTVKVTDAAPGVPVLSADNWDGDGSYTLTADMWWGTNATSYRLYEDGALISQGDMVASSPAAQRVAVPVADRAVGKHTYRVEFVNAAGSTQSKTLTVTVKR</sequence>
<feature type="chain" id="PRO_5021501186" description="Arabinogalactan endo-beta-1,4-galactanase" evidence="4">
    <location>
        <begin position="31"/>
        <end position="922"/>
    </location>
</feature>
<comment type="catalytic activity">
    <reaction evidence="4">
        <text>The enzyme specifically hydrolyzes (1-&gt;4)-beta-D-galactosidic linkages in type I arabinogalactans.</text>
        <dbReference type="EC" id="3.2.1.89"/>
    </reaction>
</comment>
<keyword evidence="4" id="KW-0732">Signal</keyword>
<reference evidence="6 7" key="1">
    <citation type="submission" date="2019-06" db="EMBL/GenBank/DDBJ databases">
        <title>Complete genome of Microbacterium foliorum M2.</title>
        <authorList>
            <person name="Cao G."/>
        </authorList>
    </citation>
    <scope>NUCLEOTIDE SEQUENCE [LARGE SCALE GENOMIC DNA]</scope>
    <source>
        <strain evidence="6 7">M2</strain>
    </source>
</reference>
<protein>
    <recommendedName>
        <fullName evidence="4">Arabinogalactan endo-beta-1,4-galactanase</fullName>
        <ecNumber evidence="4">3.2.1.89</ecNumber>
    </recommendedName>
</protein>
<dbReference type="SUPFAM" id="SSF51445">
    <property type="entry name" value="(Trans)glycosidases"/>
    <property type="match status" value="1"/>
</dbReference>